<evidence type="ECO:0000313" key="2">
    <source>
        <dbReference type="EMBL" id="OAQ41943.1"/>
    </source>
</evidence>
<dbReference type="PIRSF" id="PIRSF021308">
    <property type="entry name" value="UCP021308"/>
    <property type="match status" value="1"/>
</dbReference>
<sequence>MNPKVNWFFDKSTKWQEAYQELREIVLSFDLTEELKWGCPCYTIDKNNVLLIHGFKDYCALLFMKGAIMKDPKNILIQQTKNVQSARQIRFTNLEEITTETSIIKSYIKNAIEVEKSGVKVEMKKTTEFKMPEEFQIALTEMPELKTAFDNLTPGRQKGYLLYFSSAKQSKTRNERVEKYIPKILDGKGLDD</sequence>
<dbReference type="Proteomes" id="UP000078459">
    <property type="component" value="Unassembled WGS sequence"/>
</dbReference>
<organism evidence="2 3">
    <name type="scientific">Pedobacter psychrophilus</name>
    <dbReference type="NCBI Taxonomy" id="1826909"/>
    <lineage>
        <taxon>Bacteria</taxon>
        <taxon>Pseudomonadati</taxon>
        <taxon>Bacteroidota</taxon>
        <taxon>Sphingobacteriia</taxon>
        <taxon>Sphingobacteriales</taxon>
        <taxon>Sphingobacteriaceae</taxon>
        <taxon>Pedobacter</taxon>
    </lineage>
</organism>
<dbReference type="RefSeq" id="WP_068820975.1">
    <property type="nucleotide sequence ID" value="NZ_LWHJ01000011.1"/>
</dbReference>
<dbReference type="Gene3D" id="3.90.1150.200">
    <property type="match status" value="1"/>
</dbReference>
<dbReference type="STRING" id="1826909.A5893_02160"/>
<dbReference type="OrthoDB" id="214150at2"/>
<dbReference type="InterPro" id="IPR014922">
    <property type="entry name" value="YdhG-like"/>
</dbReference>
<dbReference type="EMBL" id="LWHJ01000011">
    <property type="protein sequence ID" value="OAQ41943.1"/>
    <property type="molecule type" value="Genomic_DNA"/>
</dbReference>
<name>A0A179DN59_9SPHI</name>
<dbReference type="SUPFAM" id="SSF159888">
    <property type="entry name" value="YdhG-like"/>
    <property type="match status" value="1"/>
</dbReference>
<feature type="domain" description="YdhG-like" evidence="1">
    <location>
        <begin position="15"/>
        <end position="112"/>
    </location>
</feature>
<keyword evidence="3" id="KW-1185">Reference proteome</keyword>
<evidence type="ECO:0000313" key="3">
    <source>
        <dbReference type="Proteomes" id="UP000078459"/>
    </source>
</evidence>
<protein>
    <recommendedName>
        <fullName evidence="1">YdhG-like domain-containing protein</fullName>
    </recommendedName>
</protein>
<dbReference type="Pfam" id="PF08818">
    <property type="entry name" value="DUF1801"/>
    <property type="match status" value="1"/>
</dbReference>
<gene>
    <name evidence="2" type="ORF">A5893_02160</name>
</gene>
<evidence type="ECO:0000259" key="1">
    <source>
        <dbReference type="Pfam" id="PF08818"/>
    </source>
</evidence>
<accession>A0A179DN59</accession>
<reference evidence="2 3" key="1">
    <citation type="submission" date="2016-04" db="EMBL/GenBank/DDBJ databases">
        <authorList>
            <person name="Evans L.H."/>
            <person name="Alamgir A."/>
            <person name="Owens N."/>
            <person name="Weber N.D."/>
            <person name="Virtaneva K."/>
            <person name="Barbian K."/>
            <person name="Babar A."/>
            <person name="Rosenke K."/>
        </authorList>
    </citation>
    <scope>NUCLEOTIDE SEQUENCE [LARGE SCALE GENOMIC DNA]</scope>
    <source>
        <strain evidence="2 3">CCM 8644</strain>
    </source>
</reference>
<reference evidence="2 3" key="2">
    <citation type="submission" date="2016-06" db="EMBL/GenBank/DDBJ databases">
        <title>Pedobacter psychrophilus sp. nov., isolated from Antarctic fragmentary rock.</title>
        <authorList>
            <person name="Svec P."/>
        </authorList>
    </citation>
    <scope>NUCLEOTIDE SEQUENCE [LARGE SCALE GENOMIC DNA]</scope>
    <source>
        <strain evidence="2 3">CCM 8644</strain>
    </source>
</reference>
<dbReference type="Pfam" id="PF13376">
    <property type="entry name" value="OmdA"/>
    <property type="match status" value="1"/>
</dbReference>
<proteinExistence type="predicted"/>
<dbReference type="InterPro" id="IPR016786">
    <property type="entry name" value="YdeI_bac"/>
</dbReference>
<dbReference type="AlphaFoldDB" id="A0A179DN59"/>
<comment type="caution">
    <text evidence="2">The sequence shown here is derived from an EMBL/GenBank/DDBJ whole genome shotgun (WGS) entry which is preliminary data.</text>
</comment>